<protein>
    <submittedName>
        <fullName evidence="2">Uncharacterized protein</fullName>
    </submittedName>
</protein>
<feature type="compositionally biased region" description="Polar residues" evidence="1">
    <location>
        <begin position="15"/>
        <end position="25"/>
    </location>
</feature>
<keyword evidence="3" id="KW-1185">Reference proteome</keyword>
<feature type="region of interest" description="Disordered" evidence="1">
    <location>
        <begin position="1"/>
        <end position="49"/>
    </location>
</feature>
<accession>A0A0W1AK20</accession>
<organism evidence="2 3">
    <name type="scientific">Legionella worsleiensis</name>
    <dbReference type="NCBI Taxonomy" id="45076"/>
    <lineage>
        <taxon>Bacteria</taxon>
        <taxon>Pseudomonadati</taxon>
        <taxon>Pseudomonadota</taxon>
        <taxon>Gammaproteobacteria</taxon>
        <taxon>Legionellales</taxon>
        <taxon>Legionellaceae</taxon>
        <taxon>Legionella</taxon>
    </lineage>
</organism>
<evidence type="ECO:0000313" key="3">
    <source>
        <dbReference type="Proteomes" id="UP000054662"/>
    </source>
</evidence>
<reference evidence="2 3" key="1">
    <citation type="submission" date="2015-11" db="EMBL/GenBank/DDBJ databases">
        <title>Genomic analysis of 38 Legionella species identifies large and diverse effector repertoires.</title>
        <authorList>
            <person name="Burstein D."/>
            <person name="Amaro F."/>
            <person name="Zusman T."/>
            <person name="Lifshitz Z."/>
            <person name="Cohen O."/>
            <person name="Gilbert J.A."/>
            <person name="Pupko T."/>
            <person name="Shuman H.A."/>
            <person name="Segal G."/>
        </authorList>
    </citation>
    <scope>NUCLEOTIDE SEQUENCE [LARGE SCALE GENOMIC DNA]</scope>
    <source>
        <strain evidence="2 3">ATCC 49508</strain>
    </source>
</reference>
<dbReference type="EMBL" id="LNZC01000003">
    <property type="protein sequence ID" value="KTD81709.1"/>
    <property type="molecule type" value="Genomic_DNA"/>
</dbReference>
<evidence type="ECO:0000256" key="1">
    <source>
        <dbReference type="SAM" id="MobiDB-lite"/>
    </source>
</evidence>
<dbReference type="AlphaFoldDB" id="A0A0W1AK20"/>
<name>A0A0W1AK20_9GAMM</name>
<dbReference type="Proteomes" id="UP000054662">
    <property type="component" value="Unassembled WGS sequence"/>
</dbReference>
<proteinExistence type="predicted"/>
<sequence>MVNSTSKMLEKMQGINKSPDTNTVFTLDPTKSGDIANQYTSTPKPKPASDMEQVLINSLKANLGKDYSPME</sequence>
<comment type="caution">
    <text evidence="2">The sequence shown here is derived from an EMBL/GenBank/DDBJ whole genome shotgun (WGS) entry which is preliminary data.</text>
</comment>
<evidence type="ECO:0000313" key="2">
    <source>
        <dbReference type="EMBL" id="KTD81709.1"/>
    </source>
</evidence>
<dbReference type="STRING" id="45076.Lwor_0491"/>
<gene>
    <name evidence="2" type="ORF">Lwor_0491</name>
</gene>
<dbReference type="PATRIC" id="fig|45076.6.peg.543"/>